<dbReference type="Proteomes" id="UP000796880">
    <property type="component" value="Unassembled WGS sequence"/>
</dbReference>
<evidence type="ECO:0000313" key="2">
    <source>
        <dbReference type="EMBL" id="KAF3449747.1"/>
    </source>
</evidence>
<evidence type="ECO:0000256" key="1">
    <source>
        <dbReference type="SAM" id="MobiDB-lite"/>
    </source>
</evidence>
<organism evidence="2 3">
    <name type="scientific">Rhamnella rubrinervis</name>
    <dbReference type="NCBI Taxonomy" id="2594499"/>
    <lineage>
        <taxon>Eukaryota</taxon>
        <taxon>Viridiplantae</taxon>
        <taxon>Streptophyta</taxon>
        <taxon>Embryophyta</taxon>
        <taxon>Tracheophyta</taxon>
        <taxon>Spermatophyta</taxon>
        <taxon>Magnoliopsida</taxon>
        <taxon>eudicotyledons</taxon>
        <taxon>Gunneridae</taxon>
        <taxon>Pentapetalae</taxon>
        <taxon>rosids</taxon>
        <taxon>fabids</taxon>
        <taxon>Rosales</taxon>
        <taxon>Rhamnaceae</taxon>
        <taxon>rhamnoid group</taxon>
        <taxon>Rhamneae</taxon>
        <taxon>Rhamnella</taxon>
    </lineage>
</organism>
<reference evidence="2" key="1">
    <citation type="submission" date="2020-03" db="EMBL/GenBank/DDBJ databases">
        <title>A high-quality chromosome-level genome assembly of a woody plant with both climbing and erect habits, Rhamnella rubrinervis.</title>
        <authorList>
            <person name="Lu Z."/>
            <person name="Yang Y."/>
            <person name="Zhu X."/>
            <person name="Sun Y."/>
        </authorList>
    </citation>
    <scope>NUCLEOTIDE SEQUENCE</scope>
    <source>
        <strain evidence="2">BYM</strain>
        <tissue evidence="2">Leaf</tissue>
    </source>
</reference>
<dbReference type="AlphaFoldDB" id="A0A8K0HBW5"/>
<sequence length="119" mass="13653">MTDPRDPSRPNELNMYRELTPTVVLCILAMTDLYRELTSVNREEPGNSEQAHSNHDREIARKTREKATNDPKKIQDMETTNIEELTEDIFKINVEESISGQCSNSVSLDDQKKASMVLR</sequence>
<feature type="region of interest" description="Disordered" evidence="1">
    <location>
        <begin position="40"/>
        <end position="76"/>
    </location>
</feature>
<comment type="caution">
    <text evidence="2">The sequence shown here is derived from an EMBL/GenBank/DDBJ whole genome shotgun (WGS) entry which is preliminary data.</text>
</comment>
<accession>A0A8K0HBW5</accession>
<keyword evidence="3" id="KW-1185">Reference proteome</keyword>
<proteinExistence type="predicted"/>
<evidence type="ECO:0000313" key="3">
    <source>
        <dbReference type="Proteomes" id="UP000796880"/>
    </source>
</evidence>
<gene>
    <name evidence="2" type="ORF">FNV43_RR10478</name>
</gene>
<feature type="compositionally biased region" description="Basic and acidic residues" evidence="1">
    <location>
        <begin position="52"/>
        <end position="76"/>
    </location>
</feature>
<protein>
    <submittedName>
        <fullName evidence="2">Uncharacterized protein</fullName>
    </submittedName>
</protein>
<dbReference type="EMBL" id="VOIH02000004">
    <property type="protein sequence ID" value="KAF3449747.1"/>
    <property type="molecule type" value="Genomic_DNA"/>
</dbReference>
<name>A0A8K0HBW5_9ROSA</name>